<evidence type="ECO:0000256" key="4">
    <source>
        <dbReference type="ARBA" id="ARBA00023136"/>
    </source>
</evidence>
<keyword evidence="3 9" id="KW-1133">Transmembrane helix</keyword>
<dbReference type="Pfam" id="PF00672">
    <property type="entry name" value="HAMP"/>
    <property type="match status" value="1"/>
</dbReference>
<evidence type="ECO:0000256" key="5">
    <source>
        <dbReference type="ARBA" id="ARBA00023224"/>
    </source>
</evidence>
<dbReference type="SMART" id="SM00283">
    <property type="entry name" value="MA"/>
    <property type="match status" value="1"/>
</dbReference>
<comment type="caution">
    <text evidence="12">The sequence shown here is derived from an EMBL/GenBank/DDBJ whole genome shotgun (WGS) entry which is preliminary data.</text>
</comment>
<dbReference type="GO" id="GO:0004888">
    <property type="term" value="F:transmembrane signaling receptor activity"/>
    <property type="evidence" value="ECO:0007669"/>
    <property type="project" value="InterPro"/>
</dbReference>
<comment type="subcellular location">
    <subcellularLocation>
        <location evidence="1">Membrane</location>
        <topology evidence="1">Multi-pass membrane protein</topology>
    </subcellularLocation>
</comment>
<keyword evidence="4 9" id="KW-0472">Membrane</keyword>
<evidence type="ECO:0000259" key="10">
    <source>
        <dbReference type="PROSITE" id="PS50111"/>
    </source>
</evidence>
<evidence type="ECO:0000256" key="7">
    <source>
        <dbReference type="PROSITE-ProRule" id="PRU00284"/>
    </source>
</evidence>
<organism evidence="12 13">
    <name type="scientific">Marinomonas piezotolerans</name>
    <dbReference type="NCBI Taxonomy" id="2213058"/>
    <lineage>
        <taxon>Bacteria</taxon>
        <taxon>Pseudomonadati</taxon>
        <taxon>Pseudomonadota</taxon>
        <taxon>Gammaproteobacteria</taxon>
        <taxon>Oceanospirillales</taxon>
        <taxon>Oceanospirillaceae</taxon>
        <taxon>Marinomonas</taxon>
    </lineage>
</organism>
<dbReference type="GO" id="GO:0007165">
    <property type="term" value="P:signal transduction"/>
    <property type="evidence" value="ECO:0007669"/>
    <property type="project" value="UniProtKB-KW"/>
</dbReference>
<evidence type="ECO:0000256" key="6">
    <source>
        <dbReference type="ARBA" id="ARBA00029447"/>
    </source>
</evidence>
<evidence type="ECO:0000256" key="8">
    <source>
        <dbReference type="SAM" id="Coils"/>
    </source>
</evidence>
<dbReference type="SUPFAM" id="SSF58104">
    <property type="entry name" value="Methyl-accepting chemotaxis protein (MCP) signaling domain"/>
    <property type="match status" value="1"/>
</dbReference>
<dbReference type="EMBL" id="QKRA01000005">
    <property type="protein sequence ID" value="RDL43888.1"/>
    <property type="molecule type" value="Genomic_DNA"/>
</dbReference>
<dbReference type="PANTHER" id="PTHR32089">
    <property type="entry name" value="METHYL-ACCEPTING CHEMOTAXIS PROTEIN MCPB"/>
    <property type="match status" value="1"/>
</dbReference>
<accession>A0A370U825</accession>
<evidence type="ECO:0000259" key="11">
    <source>
        <dbReference type="PROSITE" id="PS50885"/>
    </source>
</evidence>
<protein>
    <submittedName>
        <fullName evidence="12">Methyl-accepting chemotaxis protein</fullName>
    </submittedName>
</protein>
<dbReference type="OrthoDB" id="6092731at2"/>
<reference evidence="12 13" key="1">
    <citation type="submission" date="2018-06" db="EMBL/GenBank/DDBJ databases">
        <title>Marinomonas sp. YLB-05 draft genome sequence.</title>
        <authorList>
            <person name="Yu L."/>
            <person name="Tang X."/>
        </authorList>
    </citation>
    <scope>NUCLEOTIDE SEQUENCE [LARGE SCALE GENOMIC DNA]</scope>
    <source>
        <strain evidence="12 13">YLB-05</strain>
    </source>
</reference>
<dbReference type="InterPro" id="IPR004089">
    <property type="entry name" value="MCPsignal_dom"/>
</dbReference>
<dbReference type="CDD" id="cd06225">
    <property type="entry name" value="HAMP"/>
    <property type="match status" value="1"/>
</dbReference>
<keyword evidence="2 9" id="KW-0812">Transmembrane</keyword>
<evidence type="ECO:0000256" key="1">
    <source>
        <dbReference type="ARBA" id="ARBA00004141"/>
    </source>
</evidence>
<dbReference type="AlphaFoldDB" id="A0A370U825"/>
<feature type="transmembrane region" description="Helical" evidence="9">
    <location>
        <begin position="272"/>
        <end position="294"/>
    </location>
</feature>
<dbReference type="InterPro" id="IPR004090">
    <property type="entry name" value="Chemotax_Me-accpt_rcpt"/>
</dbReference>
<dbReference type="PROSITE" id="PS50885">
    <property type="entry name" value="HAMP"/>
    <property type="match status" value="1"/>
</dbReference>
<evidence type="ECO:0000256" key="9">
    <source>
        <dbReference type="SAM" id="Phobius"/>
    </source>
</evidence>
<name>A0A370U825_9GAMM</name>
<dbReference type="GO" id="GO:0006935">
    <property type="term" value="P:chemotaxis"/>
    <property type="evidence" value="ECO:0007669"/>
    <property type="project" value="InterPro"/>
</dbReference>
<dbReference type="Proteomes" id="UP000254326">
    <property type="component" value="Unassembled WGS sequence"/>
</dbReference>
<dbReference type="SMART" id="SM00304">
    <property type="entry name" value="HAMP"/>
    <property type="match status" value="2"/>
</dbReference>
<evidence type="ECO:0000313" key="12">
    <source>
        <dbReference type="EMBL" id="RDL43888.1"/>
    </source>
</evidence>
<dbReference type="PANTHER" id="PTHR32089:SF119">
    <property type="entry name" value="METHYL-ACCEPTING CHEMOTAXIS PROTEIN CTPL"/>
    <property type="match status" value="1"/>
</dbReference>
<feature type="domain" description="Methyl-accepting transducer" evidence="10">
    <location>
        <begin position="355"/>
        <end position="591"/>
    </location>
</feature>
<dbReference type="InterPro" id="IPR003660">
    <property type="entry name" value="HAMP_dom"/>
</dbReference>
<dbReference type="GO" id="GO:0016020">
    <property type="term" value="C:membrane"/>
    <property type="evidence" value="ECO:0007669"/>
    <property type="project" value="UniProtKB-SubCell"/>
</dbReference>
<evidence type="ECO:0000313" key="13">
    <source>
        <dbReference type="Proteomes" id="UP000254326"/>
    </source>
</evidence>
<keyword evidence="13" id="KW-1185">Reference proteome</keyword>
<keyword evidence="5 7" id="KW-0807">Transducer</keyword>
<feature type="coiled-coil region" evidence="8">
    <location>
        <begin position="229"/>
        <end position="256"/>
    </location>
</feature>
<dbReference type="Gene3D" id="1.10.287.950">
    <property type="entry name" value="Methyl-accepting chemotaxis protein"/>
    <property type="match status" value="1"/>
</dbReference>
<keyword evidence="8" id="KW-0175">Coiled coil</keyword>
<sequence>MLANLSFKAKLTILLGGAILGFIIVTVVALNGMSAQTSASERFESITKVQNDLSSLVISNMALYEQLDSLNNDTYEQFLASINASSDQFSALINEDIELVQNPETDEVLSTISSYLNDYTQALHDLVTLKQNIGFNATAGLKGEISQLGEDVVEKVSFLSLMKLEFLPVREAEKNYIFEPTEANQQAFEERYRKFYKRVENFGSEEQFGEFIVAYYEKVQAYGSVMGELDNLEAAFADIRDKYNNATNQAQELLRSEVISARQQAAAQSQQASISVIVVSVIVAVLAGLMMMGIGRSVNQTLGQIIRDLSKVKNGDLTAQLPVNSKRNDEFDSLCGSVNEMTNGLGSVIGDVVHTTRDVSNMVAQLNSAVGNIATSNRSVSEQTSSLAAATEEISTTISSISHTTDELSEQSKHTYESAKVGSDTIKGALLNLGKTIDVVNDTGRQLNELGQLSKDIDNVIAMINDLANQTNLLALNAAIEAARAGEAGRGFSVVADEVRSLAEKTVDATAKITDIVGTIQVSTQSAIDTMSSGQENLRSIEEFSEKAELAIREIEQNAQTSSQSSSDMARSVQEVAKTAVHMSEEMDRIAQQLQRDSGDIDSIEGNTRHIHDQVSALDDKTRVFTTP</sequence>
<dbReference type="PROSITE" id="PS50111">
    <property type="entry name" value="CHEMOTAXIS_TRANSDUC_2"/>
    <property type="match status" value="1"/>
</dbReference>
<feature type="domain" description="HAMP" evidence="11">
    <location>
        <begin position="296"/>
        <end position="350"/>
    </location>
</feature>
<evidence type="ECO:0000256" key="2">
    <source>
        <dbReference type="ARBA" id="ARBA00022692"/>
    </source>
</evidence>
<evidence type="ECO:0000256" key="3">
    <source>
        <dbReference type="ARBA" id="ARBA00022989"/>
    </source>
</evidence>
<proteinExistence type="inferred from homology"/>
<dbReference type="PRINTS" id="PR00260">
    <property type="entry name" value="CHEMTRNSDUCR"/>
</dbReference>
<gene>
    <name evidence="12" type="ORF">DN730_11945</name>
</gene>
<comment type="similarity">
    <text evidence="6">Belongs to the methyl-accepting chemotaxis (MCP) protein family.</text>
</comment>
<dbReference type="RefSeq" id="WP_115468373.1">
    <property type="nucleotide sequence ID" value="NZ_QKRA01000005.1"/>
</dbReference>
<dbReference type="Pfam" id="PF00015">
    <property type="entry name" value="MCPsignal"/>
    <property type="match status" value="1"/>
</dbReference>